<evidence type="ECO:0000256" key="2">
    <source>
        <dbReference type="ARBA" id="ARBA00022840"/>
    </source>
</evidence>
<keyword evidence="1" id="KW-0547">Nucleotide-binding</keyword>
<evidence type="ECO:0000259" key="4">
    <source>
        <dbReference type="Pfam" id="PF17862"/>
    </source>
</evidence>
<dbReference type="Pfam" id="PF17862">
    <property type="entry name" value="AAA_lid_3"/>
    <property type="match status" value="1"/>
</dbReference>
<accession>A0A830BSA2</accession>
<keyword evidence="2" id="KW-0067">ATP-binding</keyword>
<keyword evidence="6" id="KW-1185">Reference proteome</keyword>
<dbReference type="PANTHER" id="PTHR45644">
    <property type="entry name" value="AAA ATPASE, PUTATIVE (AFU_ORTHOLOGUE AFUA_2G12920)-RELATED-RELATED"/>
    <property type="match status" value="1"/>
</dbReference>
<dbReference type="EMBL" id="BMAC01000176">
    <property type="protein sequence ID" value="GFP88902.1"/>
    <property type="molecule type" value="Genomic_DNA"/>
</dbReference>
<dbReference type="Gene3D" id="1.10.8.60">
    <property type="match status" value="1"/>
</dbReference>
<name>A0A830BSA2_9LAMI</name>
<proteinExistence type="predicted"/>
<dbReference type="InterPro" id="IPR041569">
    <property type="entry name" value="AAA_lid_3"/>
</dbReference>
<protein>
    <recommendedName>
        <fullName evidence="4">AAA ATPase AAA+ lid domain-containing protein</fullName>
    </recommendedName>
</protein>
<dbReference type="Proteomes" id="UP000653305">
    <property type="component" value="Unassembled WGS sequence"/>
</dbReference>
<organism evidence="5 6">
    <name type="scientific">Phtheirospermum japonicum</name>
    <dbReference type="NCBI Taxonomy" id="374723"/>
    <lineage>
        <taxon>Eukaryota</taxon>
        <taxon>Viridiplantae</taxon>
        <taxon>Streptophyta</taxon>
        <taxon>Embryophyta</taxon>
        <taxon>Tracheophyta</taxon>
        <taxon>Spermatophyta</taxon>
        <taxon>Magnoliopsida</taxon>
        <taxon>eudicotyledons</taxon>
        <taxon>Gunneridae</taxon>
        <taxon>Pentapetalae</taxon>
        <taxon>asterids</taxon>
        <taxon>lamiids</taxon>
        <taxon>Lamiales</taxon>
        <taxon>Orobanchaceae</taxon>
        <taxon>Orobanchaceae incertae sedis</taxon>
        <taxon>Phtheirospermum</taxon>
    </lineage>
</organism>
<evidence type="ECO:0000313" key="5">
    <source>
        <dbReference type="EMBL" id="GFP88902.1"/>
    </source>
</evidence>
<dbReference type="AlphaFoldDB" id="A0A830BSA2"/>
<sequence length="298" mass="32890">MSRVSENPSVCPRRFGKSGWRTGAFLRSFPSLRRQDGTGTVRRQDLGTGGSRHSGGSRSAHEHVVALTIFSKYPRNSAKCSQCMVDLLDVTKSKVLKVILAKDELSNDVDFNVIANMTNCFAGSDIKNLCVTAAYRPVRELVKNDKEGDVRERKKGSNVEGSEIRTVSSTASHCELGGRNGPRRYISSVICLRIICICCSISRRCSSNCCCCSAICCVNCCWSSCDPSPHQLVAGEHLDQDQHMPLHLTRSQRDTACSRPRLGHLSVSCRHCHHQQPLAALVRSSTASKNIRILQRLK</sequence>
<dbReference type="GO" id="GO:0005741">
    <property type="term" value="C:mitochondrial outer membrane"/>
    <property type="evidence" value="ECO:0007669"/>
    <property type="project" value="TreeGrafter"/>
</dbReference>
<dbReference type="GO" id="GO:0005524">
    <property type="term" value="F:ATP binding"/>
    <property type="evidence" value="ECO:0007669"/>
    <property type="project" value="UniProtKB-KW"/>
</dbReference>
<comment type="caution">
    <text evidence="5">The sequence shown here is derived from an EMBL/GenBank/DDBJ whole genome shotgun (WGS) entry which is preliminary data.</text>
</comment>
<gene>
    <name evidence="5" type="ORF">PHJA_001033900</name>
</gene>
<reference evidence="5" key="1">
    <citation type="submission" date="2020-07" db="EMBL/GenBank/DDBJ databases">
        <title>Ethylene signaling mediates host invasion by parasitic plants.</title>
        <authorList>
            <person name="Yoshida S."/>
        </authorList>
    </citation>
    <scope>NUCLEOTIDE SEQUENCE</scope>
    <source>
        <strain evidence="5">Okayama</strain>
    </source>
</reference>
<feature type="domain" description="AAA ATPase AAA+ lid" evidence="4">
    <location>
        <begin position="108"/>
        <end position="150"/>
    </location>
</feature>
<dbReference type="InterPro" id="IPR051701">
    <property type="entry name" value="Mito_OM_Translocase_MSP1"/>
</dbReference>
<feature type="region of interest" description="Disordered" evidence="3">
    <location>
        <begin position="35"/>
        <end position="58"/>
    </location>
</feature>
<dbReference type="OrthoDB" id="10254455at2759"/>
<evidence type="ECO:0000313" key="6">
    <source>
        <dbReference type="Proteomes" id="UP000653305"/>
    </source>
</evidence>
<evidence type="ECO:0000256" key="1">
    <source>
        <dbReference type="ARBA" id="ARBA00022741"/>
    </source>
</evidence>
<evidence type="ECO:0000256" key="3">
    <source>
        <dbReference type="SAM" id="MobiDB-lite"/>
    </source>
</evidence>